<protein>
    <submittedName>
        <fullName evidence="2">Uncharacterized protein</fullName>
    </submittedName>
</protein>
<name>A0A6A5VN11_9PLEO</name>
<gene>
    <name evidence="2" type="ORF">BU23DRAFT_597190</name>
</gene>
<evidence type="ECO:0000313" key="2">
    <source>
        <dbReference type="EMBL" id="KAF1976356.1"/>
    </source>
</evidence>
<keyword evidence="3" id="KW-1185">Reference proteome</keyword>
<proteinExistence type="predicted"/>
<feature type="compositionally biased region" description="Basic residues" evidence="1">
    <location>
        <begin position="147"/>
        <end position="160"/>
    </location>
</feature>
<dbReference type="EMBL" id="ML976667">
    <property type="protein sequence ID" value="KAF1976356.1"/>
    <property type="molecule type" value="Genomic_DNA"/>
</dbReference>
<feature type="region of interest" description="Disordered" evidence="1">
    <location>
        <begin position="142"/>
        <end position="164"/>
    </location>
</feature>
<sequence length="185" mass="21340">MKWIEVEVYPPIVERYGNKFFKCDCRACDSNKYDTCGNGKEHKDVEKVGRNQDLDHNQWDSRPEALQLTDAIIDTVRRLEKDVSPVQQGAIDESRKKWNAENGWCQSFKQEDLQTVMGVKELHGIFMCLSNIFFSSTNPVDRYDKKKSSKKNQKKGKKGTKYWGTSQDGLEVKFETDLEKSDATG</sequence>
<evidence type="ECO:0000313" key="3">
    <source>
        <dbReference type="Proteomes" id="UP000800036"/>
    </source>
</evidence>
<reference evidence="2" key="1">
    <citation type="journal article" date="2020" name="Stud. Mycol.">
        <title>101 Dothideomycetes genomes: a test case for predicting lifestyles and emergence of pathogens.</title>
        <authorList>
            <person name="Haridas S."/>
            <person name="Albert R."/>
            <person name="Binder M."/>
            <person name="Bloem J."/>
            <person name="Labutti K."/>
            <person name="Salamov A."/>
            <person name="Andreopoulos B."/>
            <person name="Baker S."/>
            <person name="Barry K."/>
            <person name="Bills G."/>
            <person name="Bluhm B."/>
            <person name="Cannon C."/>
            <person name="Castanera R."/>
            <person name="Culley D."/>
            <person name="Daum C."/>
            <person name="Ezra D."/>
            <person name="Gonzalez J."/>
            <person name="Henrissat B."/>
            <person name="Kuo A."/>
            <person name="Liang C."/>
            <person name="Lipzen A."/>
            <person name="Lutzoni F."/>
            <person name="Magnuson J."/>
            <person name="Mondo S."/>
            <person name="Nolan M."/>
            <person name="Ohm R."/>
            <person name="Pangilinan J."/>
            <person name="Park H.-J."/>
            <person name="Ramirez L."/>
            <person name="Alfaro M."/>
            <person name="Sun H."/>
            <person name="Tritt A."/>
            <person name="Yoshinaga Y."/>
            <person name="Zwiers L.-H."/>
            <person name="Turgeon B."/>
            <person name="Goodwin S."/>
            <person name="Spatafora J."/>
            <person name="Crous P."/>
            <person name="Grigoriev I."/>
        </authorList>
    </citation>
    <scope>NUCLEOTIDE SEQUENCE</scope>
    <source>
        <strain evidence="2">CBS 107.79</strain>
    </source>
</reference>
<accession>A0A6A5VN11</accession>
<evidence type="ECO:0000256" key="1">
    <source>
        <dbReference type="SAM" id="MobiDB-lite"/>
    </source>
</evidence>
<dbReference type="Proteomes" id="UP000800036">
    <property type="component" value="Unassembled WGS sequence"/>
</dbReference>
<organism evidence="2 3">
    <name type="scientific">Bimuria novae-zelandiae CBS 107.79</name>
    <dbReference type="NCBI Taxonomy" id="1447943"/>
    <lineage>
        <taxon>Eukaryota</taxon>
        <taxon>Fungi</taxon>
        <taxon>Dikarya</taxon>
        <taxon>Ascomycota</taxon>
        <taxon>Pezizomycotina</taxon>
        <taxon>Dothideomycetes</taxon>
        <taxon>Pleosporomycetidae</taxon>
        <taxon>Pleosporales</taxon>
        <taxon>Massarineae</taxon>
        <taxon>Didymosphaeriaceae</taxon>
        <taxon>Bimuria</taxon>
    </lineage>
</organism>
<dbReference type="AlphaFoldDB" id="A0A6A5VN11"/>